<dbReference type="PROSITE" id="PS00061">
    <property type="entry name" value="ADH_SHORT"/>
    <property type="match status" value="1"/>
</dbReference>
<keyword evidence="6" id="KW-1185">Reference proteome</keyword>
<protein>
    <submittedName>
        <fullName evidence="5">NADP-dependent 3-hydroxy acid dehydrogenase YdfG</fullName>
    </submittedName>
</protein>
<comment type="caution">
    <text evidence="5">The sequence shown here is derived from an EMBL/GenBank/DDBJ whole genome shotgun (WGS) entry which is preliminary data.</text>
</comment>
<dbReference type="RefSeq" id="WP_312873252.1">
    <property type="nucleotide sequence ID" value="NZ_CBCSGW010000035.1"/>
</dbReference>
<keyword evidence="2" id="KW-0560">Oxidoreductase</keyword>
<evidence type="ECO:0000256" key="2">
    <source>
        <dbReference type="ARBA" id="ARBA00023002"/>
    </source>
</evidence>
<dbReference type="InterPro" id="IPR057326">
    <property type="entry name" value="KR_dom"/>
</dbReference>
<dbReference type="Pfam" id="PF00106">
    <property type="entry name" value="adh_short"/>
    <property type="match status" value="1"/>
</dbReference>
<name>A0ABX2FFV6_9PSEU</name>
<dbReference type="InterPro" id="IPR020904">
    <property type="entry name" value="Sc_DH/Rdtase_CS"/>
</dbReference>
<dbReference type="SUPFAM" id="SSF51735">
    <property type="entry name" value="NAD(P)-binding Rossmann-fold domains"/>
    <property type="match status" value="1"/>
</dbReference>
<dbReference type="InterPro" id="IPR002347">
    <property type="entry name" value="SDR_fam"/>
</dbReference>
<dbReference type="PANTHER" id="PTHR24322:SF736">
    <property type="entry name" value="RETINOL DEHYDROGENASE 10"/>
    <property type="match status" value="1"/>
</dbReference>
<dbReference type="EMBL" id="JAAATY010000036">
    <property type="protein sequence ID" value="NRN70257.1"/>
    <property type="molecule type" value="Genomic_DNA"/>
</dbReference>
<comment type="similarity">
    <text evidence="1 3">Belongs to the short-chain dehydrogenases/reductases (SDR) family.</text>
</comment>
<evidence type="ECO:0000256" key="1">
    <source>
        <dbReference type="ARBA" id="ARBA00006484"/>
    </source>
</evidence>
<dbReference type="PANTHER" id="PTHR24322">
    <property type="entry name" value="PKSB"/>
    <property type="match status" value="1"/>
</dbReference>
<dbReference type="PRINTS" id="PR00080">
    <property type="entry name" value="SDRFAMILY"/>
</dbReference>
<organism evidence="5 6">
    <name type="scientific">Kibdelosporangium persicum</name>
    <dbReference type="NCBI Taxonomy" id="2698649"/>
    <lineage>
        <taxon>Bacteria</taxon>
        <taxon>Bacillati</taxon>
        <taxon>Actinomycetota</taxon>
        <taxon>Actinomycetes</taxon>
        <taxon>Pseudonocardiales</taxon>
        <taxon>Pseudonocardiaceae</taxon>
        <taxon>Kibdelosporangium</taxon>
    </lineage>
</organism>
<dbReference type="PRINTS" id="PR00081">
    <property type="entry name" value="GDHRDH"/>
</dbReference>
<dbReference type="Proteomes" id="UP000763557">
    <property type="component" value="Unassembled WGS sequence"/>
</dbReference>
<evidence type="ECO:0000313" key="6">
    <source>
        <dbReference type="Proteomes" id="UP000763557"/>
    </source>
</evidence>
<dbReference type="SMART" id="SM00822">
    <property type="entry name" value="PKS_KR"/>
    <property type="match status" value="1"/>
</dbReference>
<proteinExistence type="inferred from homology"/>
<dbReference type="NCBIfam" id="NF005878">
    <property type="entry name" value="PRK07825.1"/>
    <property type="match status" value="1"/>
</dbReference>
<dbReference type="Gene3D" id="3.40.50.720">
    <property type="entry name" value="NAD(P)-binding Rossmann-like Domain"/>
    <property type="match status" value="1"/>
</dbReference>
<sequence length="285" mass="29940">MARSLRDKVVVVTGGARGIGAAMARALVREGAKVVIGDLDLAMAEATADRLGATALHVDVTDAAGFTKFLDEAESRQGPIDVLINNAGIMPLGRFEDEDDVSTMHQLEINLHGVIHGTREAIKRMRPRATGHIVNVASAAGKGGFPGAATYCATKHGVVGLTEAVRMELRGSGIEFTLVMPAIVATELTAGVKPAAFVKTATPEQVAQATVNALKNPRFEVYVPKSVGTINRVAHLLPRAAGEWIVRQLKGDRVLADADPADRAAYESRAAASAPAADEAHGMRK</sequence>
<dbReference type="CDD" id="cd05233">
    <property type="entry name" value="SDR_c"/>
    <property type="match status" value="1"/>
</dbReference>
<evidence type="ECO:0000256" key="3">
    <source>
        <dbReference type="RuleBase" id="RU000363"/>
    </source>
</evidence>
<evidence type="ECO:0000259" key="4">
    <source>
        <dbReference type="SMART" id="SM00822"/>
    </source>
</evidence>
<accession>A0ABX2FFV6</accession>
<gene>
    <name evidence="5" type="ORF">GC106_75220</name>
</gene>
<feature type="domain" description="Ketoreductase" evidence="4">
    <location>
        <begin position="8"/>
        <end position="186"/>
    </location>
</feature>
<dbReference type="InterPro" id="IPR036291">
    <property type="entry name" value="NAD(P)-bd_dom_sf"/>
</dbReference>
<reference evidence="5 6" key="1">
    <citation type="submission" date="2020-01" db="EMBL/GenBank/DDBJ databases">
        <title>Kibdelosporangium persica a novel Actinomycetes from a hot desert in Iran.</title>
        <authorList>
            <person name="Safaei N."/>
            <person name="Zaburannyi N."/>
            <person name="Mueller R."/>
            <person name="Wink J."/>
        </authorList>
    </citation>
    <scope>NUCLEOTIDE SEQUENCE [LARGE SCALE GENOMIC DNA]</scope>
    <source>
        <strain evidence="5 6">4NS15</strain>
    </source>
</reference>
<evidence type="ECO:0000313" key="5">
    <source>
        <dbReference type="EMBL" id="NRN70257.1"/>
    </source>
</evidence>